<feature type="domain" description="Apple" evidence="2">
    <location>
        <begin position="43"/>
        <end position="67"/>
    </location>
</feature>
<dbReference type="Pfam" id="PF14295">
    <property type="entry name" value="PAN_4"/>
    <property type="match status" value="2"/>
</dbReference>
<evidence type="ECO:0000313" key="3">
    <source>
        <dbReference type="EMBL" id="KAK6188516.1"/>
    </source>
</evidence>
<name>A0AAN8Q191_PATCE</name>
<dbReference type="Gene3D" id="3.50.4.10">
    <property type="entry name" value="Hepatocyte Growth Factor"/>
    <property type="match status" value="1"/>
</dbReference>
<keyword evidence="4" id="KW-1185">Reference proteome</keyword>
<keyword evidence="1" id="KW-0732">Signal</keyword>
<gene>
    <name evidence="3" type="ORF">SNE40_004676</name>
</gene>
<feature type="domain" description="Apple" evidence="2">
    <location>
        <begin position="81"/>
        <end position="116"/>
    </location>
</feature>
<evidence type="ECO:0000256" key="1">
    <source>
        <dbReference type="SAM" id="SignalP"/>
    </source>
</evidence>
<dbReference type="Proteomes" id="UP001347796">
    <property type="component" value="Unassembled WGS sequence"/>
</dbReference>
<sequence>MMNYLLFAVFVLCLLRGCSGYDCIYEDKVGYGITADTRLYYQLVDTIDICEAMCEASEECTVYRYERFGCHLLQRPVLDRLVVEDLDECKEACEAHDECNLLQIVYSEYEGNVCWLYSHSDIKQTIYYDDVVSIKNCFK</sequence>
<organism evidence="3 4">
    <name type="scientific">Patella caerulea</name>
    <name type="common">Rayed Mediterranean limpet</name>
    <dbReference type="NCBI Taxonomy" id="87958"/>
    <lineage>
        <taxon>Eukaryota</taxon>
        <taxon>Metazoa</taxon>
        <taxon>Spiralia</taxon>
        <taxon>Lophotrochozoa</taxon>
        <taxon>Mollusca</taxon>
        <taxon>Gastropoda</taxon>
        <taxon>Patellogastropoda</taxon>
        <taxon>Patelloidea</taxon>
        <taxon>Patellidae</taxon>
        <taxon>Patella</taxon>
    </lineage>
</organism>
<dbReference type="InterPro" id="IPR003609">
    <property type="entry name" value="Pan_app"/>
</dbReference>
<proteinExistence type="predicted"/>
<comment type="caution">
    <text evidence="3">The sequence shown here is derived from an EMBL/GenBank/DDBJ whole genome shotgun (WGS) entry which is preliminary data.</text>
</comment>
<dbReference type="AlphaFoldDB" id="A0AAN8Q191"/>
<feature type="signal peptide" evidence="1">
    <location>
        <begin position="1"/>
        <end position="20"/>
    </location>
</feature>
<accession>A0AAN8Q191</accession>
<feature type="chain" id="PRO_5042921983" description="Apple domain-containing protein" evidence="1">
    <location>
        <begin position="21"/>
        <end position="139"/>
    </location>
</feature>
<evidence type="ECO:0000313" key="4">
    <source>
        <dbReference type="Proteomes" id="UP001347796"/>
    </source>
</evidence>
<dbReference type="EMBL" id="JAZGQO010000003">
    <property type="protein sequence ID" value="KAK6188516.1"/>
    <property type="molecule type" value="Genomic_DNA"/>
</dbReference>
<evidence type="ECO:0000259" key="2">
    <source>
        <dbReference type="Pfam" id="PF14295"/>
    </source>
</evidence>
<reference evidence="3 4" key="1">
    <citation type="submission" date="2024-01" db="EMBL/GenBank/DDBJ databases">
        <title>The genome of the rayed Mediterranean limpet Patella caerulea (Linnaeus, 1758).</title>
        <authorList>
            <person name="Anh-Thu Weber A."/>
            <person name="Halstead-Nussloch G."/>
        </authorList>
    </citation>
    <scope>NUCLEOTIDE SEQUENCE [LARGE SCALE GENOMIC DNA]</scope>
    <source>
        <strain evidence="3">AATW-2023a</strain>
        <tissue evidence="3">Whole specimen</tissue>
    </source>
</reference>
<protein>
    <recommendedName>
        <fullName evidence="2">Apple domain-containing protein</fullName>
    </recommendedName>
</protein>